<dbReference type="Gene3D" id="3.40.390.10">
    <property type="entry name" value="Collagenase (Catalytic Domain)"/>
    <property type="match status" value="1"/>
</dbReference>
<name>A0ABP9XJB0_9FUNG</name>
<dbReference type="InterPro" id="IPR042089">
    <property type="entry name" value="Peptidase_M13_dom_2"/>
</dbReference>
<evidence type="ECO:0000256" key="2">
    <source>
        <dbReference type="ARBA" id="ARBA00022670"/>
    </source>
</evidence>
<keyword evidence="10" id="KW-1185">Reference proteome</keyword>
<evidence type="ECO:0000259" key="7">
    <source>
        <dbReference type="Pfam" id="PF01431"/>
    </source>
</evidence>
<dbReference type="InterPro" id="IPR008753">
    <property type="entry name" value="Peptidase_M13_N"/>
</dbReference>
<comment type="cofactor">
    <cofactor evidence="1">
        <name>Zn(2+)</name>
        <dbReference type="ChEBI" id="CHEBI:29105"/>
    </cofactor>
</comment>
<sequence>MAPTSLSQGAPSSICDTPACHALSKRLLETVNLNVDPCSDFFQYTCGSWLNSEPVKQAKTPTSIIQEMEHVSRQKVMEFLTGTFEDLQKDIETGDESFQTHNQTETDKKNFELVRDYYGSCIDSKSRAELGASSMFPLINEIEKSLFPVTDTIDPDNVAKTLAWTVLNEIQSLFVFSIDEDINNNGYKVVNFGLPAASAKSNYRPGSEDYRVALVYNITDVLGAPAPDNADYEKLINEKSQASNFTFWSRDKILEAANNYILIERQMEPILAAPYNRDDIFFTLNDLKVNSTTINWDTFFTTLVSEEYTLSNPSVMFIKDYITAIDTLLSSQTPQVLQEYFVIKTVLVKLDSLRFSEPDMFIAPDTKDSVLYTPEELCSRETSKNYKYIIWRFFVLKSFGASKEKKQVEDMTDLLHQTWMDELPNNTWLDDGTKVKLLEKVKAIGKRIAYSTTSPDIRDPSALATFYDNVTTNQSYFESTSEIKVHTNKRLWSTLGRPVDENAWLDLHYADWVNALFSPLASAIEIPVGMIQEPFYSPNYPQYINYGGLGVTIAHEYMHSVDSTFIIFNGTGQIDIWFSEESMATFSQKTQCFADQYSQFAILGASNRRLPINGNFTLGENMSDNGGLRVAFDAYQKHVKDNVSDGILPGFENFTREQLFFISHGLFTCATGQKSLNEFALGIDTHAPLYYRNIITYQNSHEFAEAFNCPVDSPMNPSDKCSVW</sequence>
<protein>
    <submittedName>
        <fullName evidence="9">Uncharacterized protein</fullName>
    </submittedName>
</protein>
<evidence type="ECO:0000256" key="3">
    <source>
        <dbReference type="ARBA" id="ARBA00022723"/>
    </source>
</evidence>
<evidence type="ECO:0000256" key="1">
    <source>
        <dbReference type="ARBA" id="ARBA00001947"/>
    </source>
</evidence>
<evidence type="ECO:0000256" key="4">
    <source>
        <dbReference type="ARBA" id="ARBA00022801"/>
    </source>
</evidence>
<dbReference type="Proteomes" id="UP001476247">
    <property type="component" value="Unassembled WGS sequence"/>
</dbReference>
<accession>A0ABP9XJB0</accession>
<evidence type="ECO:0000256" key="5">
    <source>
        <dbReference type="ARBA" id="ARBA00022833"/>
    </source>
</evidence>
<dbReference type="InterPro" id="IPR024079">
    <property type="entry name" value="MetalloPept_cat_dom_sf"/>
</dbReference>
<keyword evidence="5" id="KW-0862">Zinc</keyword>
<comment type="caution">
    <text evidence="9">The sequence shown here is derived from an EMBL/GenBank/DDBJ whole genome shotgun (WGS) entry which is preliminary data.</text>
</comment>
<dbReference type="InterPro" id="IPR018497">
    <property type="entry name" value="Peptidase_M13_C"/>
</dbReference>
<dbReference type="Gene3D" id="1.10.1380.10">
    <property type="entry name" value="Neutral endopeptidase , domain2"/>
    <property type="match status" value="1"/>
</dbReference>
<feature type="domain" description="Peptidase M13 C-terminal" evidence="7">
    <location>
        <begin position="514"/>
        <end position="723"/>
    </location>
</feature>
<evidence type="ECO:0000313" key="10">
    <source>
        <dbReference type="Proteomes" id="UP001476247"/>
    </source>
</evidence>
<dbReference type="SUPFAM" id="SSF55486">
    <property type="entry name" value="Metalloproteases ('zincins'), catalytic domain"/>
    <property type="match status" value="1"/>
</dbReference>
<keyword evidence="6" id="KW-0482">Metalloprotease</keyword>
<dbReference type="Pfam" id="PF01431">
    <property type="entry name" value="Peptidase_M13"/>
    <property type="match status" value="1"/>
</dbReference>
<evidence type="ECO:0000313" key="9">
    <source>
        <dbReference type="EMBL" id="GAA5794893.1"/>
    </source>
</evidence>
<keyword evidence="2" id="KW-0645">Protease</keyword>
<gene>
    <name evidence="9" type="ORF">HPULCUR_000241</name>
</gene>
<evidence type="ECO:0000259" key="8">
    <source>
        <dbReference type="Pfam" id="PF05649"/>
    </source>
</evidence>
<dbReference type="PRINTS" id="PR00786">
    <property type="entry name" value="NEPRILYSIN"/>
</dbReference>
<dbReference type="Pfam" id="PF05649">
    <property type="entry name" value="Peptidase_M13_N"/>
    <property type="match status" value="1"/>
</dbReference>
<keyword evidence="3" id="KW-0479">Metal-binding</keyword>
<dbReference type="PANTHER" id="PTHR11733:SF240">
    <property type="entry name" value="GH14155P-RELATED"/>
    <property type="match status" value="1"/>
</dbReference>
<organism evidence="9 10">
    <name type="scientific">Helicostylum pulchrum</name>
    <dbReference type="NCBI Taxonomy" id="562976"/>
    <lineage>
        <taxon>Eukaryota</taxon>
        <taxon>Fungi</taxon>
        <taxon>Fungi incertae sedis</taxon>
        <taxon>Mucoromycota</taxon>
        <taxon>Mucoromycotina</taxon>
        <taxon>Mucoromycetes</taxon>
        <taxon>Mucorales</taxon>
        <taxon>Mucorineae</taxon>
        <taxon>Mucoraceae</taxon>
        <taxon>Helicostylum</taxon>
    </lineage>
</organism>
<dbReference type="EMBL" id="BAABUJ010000004">
    <property type="protein sequence ID" value="GAA5794893.1"/>
    <property type="molecule type" value="Genomic_DNA"/>
</dbReference>
<reference evidence="9 10" key="1">
    <citation type="submission" date="2024-04" db="EMBL/GenBank/DDBJ databases">
        <title>genome sequences of Mucor flavus KT1a and Helicostylum pulchrum KT1b strains isolation_sourced from the surface of a dry-aged beef.</title>
        <authorList>
            <person name="Toyotome T."/>
            <person name="Hosono M."/>
            <person name="Torimaru M."/>
            <person name="Fukuda K."/>
            <person name="Mikami N."/>
        </authorList>
    </citation>
    <scope>NUCLEOTIDE SEQUENCE [LARGE SCALE GENOMIC DNA]</scope>
    <source>
        <strain evidence="9 10">KT1b</strain>
    </source>
</reference>
<dbReference type="PANTHER" id="PTHR11733">
    <property type="entry name" value="ZINC METALLOPROTEASE FAMILY M13 NEPRILYSIN-RELATED"/>
    <property type="match status" value="1"/>
</dbReference>
<evidence type="ECO:0000256" key="6">
    <source>
        <dbReference type="ARBA" id="ARBA00023049"/>
    </source>
</evidence>
<proteinExistence type="predicted"/>
<dbReference type="CDD" id="cd08662">
    <property type="entry name" value="M13"/>
    <property type="match status" value="1"/>
</dbReference>
<dbReference type="PROSITE" id="PS51885">
    <property type="entry name" value="NEPRILYSIN"/>
    <property type="match status" value="1"/>
</dbReference>
<keyword evidence="4" id="KW-0378">Hydrolase</keyword>
<feature type="domain" description="Peptidase M13 N-terminal" evidence="8">
    <location>
        <begin position="37"/>
        <end position="450"/>
    </location>
</feature>
<dbReference type="InterPro" id="IPR000718">
    <property type="entry name" value="Peptidase_M13"/>
</dbReference>